<keyword evidence="2" id="KW-0238">DNA-binding</keyword>
<dbReference type="InterPro" id="IPR009057">
    <property type="entry name" value="Homeodomain-like_sf"/>
</dbReference>
<dbReference type="InterPro" id="IPR032687">
    <property type="entry name" value="AraC-type_N"/>
</dbReference>
<evidence type="ECO:0000259" key="4">
    <source>
        <dbReference type="SMART" id="SM00342"/>
    </source>
</evidence>
<organism evidence="5 6">
    <name type="scientific">Archangium minus</name>
    <dbReference type="NCBI Taxonomy" id="83450"/>
    <lineage>
        <taxon>Bacteria</taxon>
        <taxon>Pseudomonadati</taxon>
        <taxon>Myxococcota</taxon>
        <taxon>Myxococcia</taxon>
        <taxon>Myxococcales</taxon>
        <taxon>Cystobacterineae</taxon>
        <taxon>Archangiaceae</taxon>
        <taxon>Archangium</taxon>
    </lineage>
</organism>
<protein>
    <submittedName>
        <fullName evidence="5">AraC family transcriptional regulator</fullName>
    </submittedName>
</protein>
<name>A0ABY9X5R3_9BACT</name>
<evidence type="ECO:0000256" key="1">
    <source>
        <dbReference type="ARBA" id="ARBA00023015"/>
    </source>
</evidence>
<dbReference type="SUPFAM" id="SSF46689">
    <property type="entry name" value="Homeodomain-like"/>
    <property type="match status" value="1"/>
</dbReference>
<evidence type="ECO:0000313" key="6">
    <source>
        <dbReference type="Proteomes" id="UP001611383"/>
    </source>
</evidence>
<proteinExistence type="predicted"/>
<accession>A0ABY9X5R3</accession>
<dbReference type="Pfam" id="PF12833">
    <property type="entry name" value="HTH_18"/>
    <property type="match status" value="1"/>
</dbReference>
<dbReference type="RefSeq" id="WP_395810083.1">
    <property type="nucleotide sequence ID" value="NZ_CP043494.1"/>
</dbReference>
<dbReference type="Pfam" id="PF12625">
    <property type="entry name" value="Arabinose_bd"/>
    <property type="match status" value="1"/>
</dbReference>
<dbReference type="InterPro" id="IPR018060">
    <property type="entry name" value="HTH_AraC"/>
</dbReference>
<dbReference type="Proteomes" id="UP001611383">
    <property type="component" value="Chromosome"/>
</dbReference>
<dbReference type="EMBL" id="CP043494">
    <property type="protein sequence ID" value="WNG50690.1"/>
    <property type="molecule type" value="Genomic_DNA"/>
</dbReference>
<evidence type="ECO:0000313" key="5">
    <source>
        <dbReference type="EMBL" id="WNG50690.1"/>
    </source>
</evidence>
<keyword evidence="3" id="KW-0804">Transcription</keyword>
<keyword evidence="6" id="KW-1185">Reference proteome</keyword>
<dbReference type="PANTHER" id="PTHR47894">
    <property type="entry name" value="HTH-TYPE TRANSCRIPTIONAL REGULATOR GADX"/>
    <property type="match status" value="1"/>
</dbReference>
<feature type="domain" description="HTH araC/xylS-type" evidence="4">
    <location>
        <begin position="266"/>
        <end position="345"/>
    </location>
</feature>
<keyword evidence="1" id="KW-0805">Transcription regulation</keyword>
<reference evidence="5 6" key="1">
    <citation type="submission" date="2019-08" db="EMBL/GenBank/DDBJ databases">
        <title>Archangium and Cystobacter genomes.</title>
        <authorList>
            <person name="Chen I.-C.K."/>
            <person name="Wielgoss S."/>
        </authorList>
    </citation>
    <scope>NUCLEOTIDE SEQUENCE [LARGE SCALE GENOMIC DNA]</scope>
    <source>
        <strain evidence="5 6">Cbm 6</strain>
    </source>
</reference>
<dbReference type="SMART" id="SM00342">
    <property type="entry name" value="HTH_ARAC"/>
    <property type="match status" value="1"/>
</dbReference>
<gene>
    <name evidence="5" type="ORF">F0U60_46130</name>
</gene>
<dbReference type="Gene3D" id="1.10.10.60">
    <property type="entry name" value="Homeodomain-like"/>
    <property type="match status" value="1"/>
</dbReference>
<sequence>MPRARRSAPTRQPRPAPAGPSVWAGLVLRVLDSAEARGLPRRVLLEASGLERVRLTEPEARVPLLSVYTLLEEAAARLGDGCLGLHVGEALRAEDLDALGFLMVSSRTFGEALEHVLRYQRLWSEGERFALERGAERVTVTYHPYGPERPAHRLMAQLVFADLIVNGGRLVGGLPGARLQLRGPRPRDASVYARVLGVPVSFRAPQDVLVFPVALLSSPLPGGDAGLSGVLERAADRMLAGLPSSSRTVDRVRALLPELLPESGAELTLLAARLRMSPRTLQRRLRDEGTSLEAEREAFRRQQACVLLEAGTPIAEVAWRLGYSAPSAFHHAFRRWTGLSPRAWRLDGEPSGGTP</sequence>
<evidence type="ECO:0000256" key="2">
    <source>
        <dbReference type="ARBA" id="ARBA00023125"/>
    </source>
</evidence>
<dbReference type="PANTHER" id="PTHR47894:SF1">
    <property type="entry name" value="HTH-TYPE TRANSCRIPTIONAL REGULATOR VQSM"/>
    <property type="match status" value="1"/>
</dbReference>
<evidence type="ECO:0000256" key="3">
    <source>
        <dbReference type="ARBA" id="ARBA00023163"/>
    </source>
</evidence>